<name>A0A655D225_MYCTX</name>
<evidence type="ECO:0000256" key="1">
    <source>
        <dbReference type="SAM" id="MobiDB-lite"/>
    </source>
</evidence>
<dbReference type="AlphaFoldDB" id="A0A655D225"/>
<accession>A0A655D225</accession>
<proteinExistence type="predicted"/>
<gene>
    <name evidence="2" type="ORF">ERS007661_00624</name>
</gene>
<organism evidence="2 3">
    <name type="scientific">Mycobacterium tuberculosis</name>
    <dbReference type="NCBI Taxonomy" id="1773"/>
    <lineage>
        <taxon>Bacteria</taxon>
        <taxon>Bacillati</taxon>
        <taxon>Actinomycetota</taxon>
        <taxon>Actinomycetes</taxon>
        <taxon>Mycobacteriales</taxon>
        <taxon>Mycobacteriaceae</taxon>
        <taxon>Mycobacterium</taxon>
        <taxon>Mycobacterium tuberculosis complex</taxon>
    </lineage>
</organism>
<evidence type="ECO:0000313" key="3">
    <source>
        <dbReference type="Proteomes" id="UP000039217"/>
    </source>
</evidence>
<feature type="region of interest" description="Disordered" evidence="1">
    <location>
        <begin position="13"/>
        <end position="58"/>
    </location>
</feature>
<dbReference type="EMBL" id="CQQC01000132">
    <property type="protein sequence ID" value="CNU41019.1"/>
    <property type="molecule type" value="Genomic_DNA"/>
</dbReference>
<evidence type="ECO:0000313" key="2">
    <source>
        <dbReference type="EMBL" id="CNU41019.1"/>
    </source>
</evidence>
<feature type="region of interest" description="Disordered" evidence="1">
    <location>
        <begin position="154"/>
        <end position="181"/>
    </location>
</feature>
<feature type="compositionally biased region" description="Low complexity" evidence="1">
    <location>
        <begin position="154"/>
        <end position="167"/>
    </location>
</feature>
<feature type="compositionally biased region" description="Low complexity" evidence="1">
    <location>
        <begin position="33"/>
        <end position="47"/>
    </location>
</feature>
<reference evidence="2 3" key="1">
    <citation type="submission" date="2015-03" db="EMBL/GenBank/DDBJ databases">
        <authorList>
            <consortium name="Pathogen Informatics"/>
        </authorList>
    </citation>
    <scope>NUCLEOTIDE SEQUENCE [LARGE SCALE GENOMIC DNA]</scope>
    <source>
        <strain evidence="2 3">D00501624</strain>
    </source>
</reference>
<protein>
    <submittedName>
        <fullName evidence="2">Uncharacterized protein</fullName>
    </submittedName>
</protein>
<sequence>MFATAAATSRIWAGVVPQQPPTSESPNSAMKPASASANSSGSNGYSAPLAPSTGNPALGITDTGMRACRDRWRRCSLISAGPVAQFKPIMSTPSGSTAVNAAPISLPSSMVPVVSTVTWANTGMCRPARVIARRDPNTAAFSCSRSWQVSTRMASAPPSSMPSAAWPRVGSLVPGPIDPST</sequence>
<dbReference type="Proteomes" id="UP000039217">
    <property type="component" value="Unassembled WGS sequence"/>
</dbReference>